<dbReference type="InterPro" id="IPR045024">
    <property type="entry name" value="NDH-2"/>
</dbReference>
<dbReference type="GO" id="GO:0005739">
    <property type="term" value="C:mitochondrion"/>
    <property type="evidence" value="ECO:0007669"/>
    <property type="project" value="TreeGrafter"/>
</dbReference>
<evidence type="ECO:0000256" key="6">
    <source>
        <dbReference type="SAM" id="MobiDB-lite"/>
    </source>
</evidence>
<dbReference type="InterPro" id="IPR054585">
    <property type="entry name" value="NDH2-like_C"/>
</dbReference>
<feature type="domain" description="FAD/NAD(P)-binding" evidence="7">
    <location>
        <begin position="29"/>
        <end position="369"/>
    </location>
</feature>
<protein>
    <recommendedName>
        <fullName evidence="11">FAD/NAD(P)-binding domain-containing protein</fullName>
    </recommendedName>
</protein>
<dbReference type="InterPro" id="IPR036188">
    <property type="entry name" value="FAD/NAD-bd_sf"/>
</dbReference>
<dbReference type="EMBL" id="PUHQ01000096">
    <property type="protein sequence ID" value="KAG0656514.1"/>
    <property type="molecule type" value="Genomic_DNA"/>
</dbReference>
<evidence type="ECO:0000256" key="1">
    <source>
        <dbReference type="ARBA" id="ARBA00005272"/>
    </source>
</evidence>
<dbReference type="Pfam" id="PF22366">
    <property type="entry name" value="NDH2_C"/>
    <property type="match status" value="1"/>
</dbReference>
<comment type="similarity">
    <text evidence="1">Belongs to the NADH dehydrogenase family.</text>
</comment>
<dbReference type="Proteomes" id="UP000777482">
    <property type="component" value="Unassembled WGS sequence"/>
</dbReference>
<keyword evidence="3" id="KW-0274">FAD</keyword>
<sequence length="463" mass="51402">MPTLRNGKTTSQERLNGHQSKHNESGKEHLVIVGSGWAGYAVMQKLDRSRYSVTMISPTEYFVFTPLLSGAAVGTNDFNSVIEPVRRYPEVDYHQAYARSINFQGKTIECSPAVGSEVRKRELNRRVDDDSDEELKPAVSYPGQKTYSISYDKLVIAVGCGTATFGIEGVAAHSFMLKDADDAQKIRSRIIECFELASQPTLSDEERRGILHFAVVGGGPTGVEFAGELHDFLTRDLAAATIYDVAPGVLQGFDKSLSEFAAEKFKRQGVAVKGESHITRVHEGHLEIKEEGNVPFGMLVWATGLEANPFINSIKELKKDEKTHVLRITNRLNVISEKDEVYEDVFCLGDCSALEKKAPPTGQTASQQAEWLAKNLNAMARGANPPKPFVFKNHGNMTYLGDFTAIIDRSEGVEGPEGKLTGKAAWVLWRSAYLYKSLSFRNQVALVYHWLCTWIAGRRISRF</sequence>
<evidence type="ECO:0000313" key="9">
    <source>
        <dbReference type="EMBL" id="KAG0656514.1"/>
    </source>
</evidence>
<evidence type="ECO:0000256" key="2">
    <source>
        <dbReference type="ARBA" id="ARBA00022630"/>
    </source>
</evidence>
<dbReference type="GO" id="GO:0003954">
    <property type="term" value="F:NADH dehydrogenase activity"/>
    <property type="evidence" value="ECO:0007669"/>
    <property type="project" value="InterPro"/>
</dbReference>
<dbReference type="Gene3D" id="3.50.50.100">
    <property type="match status" value="1"/>
</dbReference>
<dbReference type="PANTHER" id="PTHR43706">
    <property type="entry name" value="NADH DEHYDROGENASE"/>
    <property type="match status" value="1"/>
</dbReference>
<evidence type="ECO:0008006" key="11">
    <source>
        <dbReference type="Google" id="ProtNLM"/>
    </source>
</evidence>
<dbReference type="Pfam" id="PF07992">
    <property type="entry name" value="Pyr_redox_2"/>
    <property type="match status" value="1"/>
</dbReference>
<proteinExistence type="inferred from homology"/>
<dbReference type="PRINTS" id="PR00368">
    <property type="entry name" value="FADPNR"/>
</dbReference>
<accession>A0A9P7B385</accession>
<evidence type="ECO:0000259" key="7">
    <source>
        <dbReference type="Pfam" id="PF07992"/>
    </source>
</evidence>
<keyword evidence="10" id="KW-1185">Reference proteome</keyword>
<evidence type="ECO:0000256" key="3">
    <source>
        <dbReference type="ARBA" id="ARBA00022827"/>
    </source>
</evidence>
<name>A0A9P7B385_RHOMI</name>
<dbReference type="InterPro" id="IPR023753">
    <property type="entry name" value="FAD/NAD-binding_dom"/>
</dbReference>
<organism evidence="9 10">
    <name type="scientific">Rhodotorula mucilaginosa</name>
    <name type="common">Yeast</name>
    <name type="synonym">Rhodotorula rubra</name>
    <dbReference type="NCBI Taxonomy" id="5537"/>
    <lineage>
        <taxon>Eukaryota</taxon>
        <taxon>Fungi</taxon>
        <taxon>Dikarya</taxon>
        <taxon>Basidiomycota</taxon>
        <taxon>Pucciniomycotina</taxon>
        <taxon>Microbotryomycetes</taxon>
        <taxon>Sporidiobolales</taxon>
        <taxon>Sporidiobolaceae</taxon>
        <taxon>Rhodotorula</taxon>
    </lineage>
</organism>
<reference evidence="9 10" key="1">
    <citation type="submission" date="2020-11" db="EMBL/GenBank/DDBJ databases">
        <title>Kefir isolates.</title>
        <authorList>
            <person name="Marcisauskas S."/>
            <person name="Kim Y."/>
            <person name="Blasche S."/>
        </authorList>
    </citation>
    <scope>NUCLEOTIDE SEQUENCE [LARGE SCALE GENOMIC DNA]</scope>
    <source>
        <strain evidence="9 10">KR</strain>
    </source>
</reference>
<dbReference type="PANTHER" id="PTHR43706:SF17">
    <property type="entry name" value="NADH DEHYDROGENASE (EUROFUNG)"/>
    <property type="match status" value="1"/>
</dbReference>
<evidence type="ECO:0000313" key="10">
    <source>
        <dbReference type="Proteomes" id="UP000777482"/>
    </source>
</evidence>
<evidence type="ECO:0000256" key="4">
    <source>
        <dbReference type="ARBA" id="ARBA00023002"/>
    </source>
</evidence>
<feature type="region of interest" description="Disordered" evidence="6">
    <location>
        <begin position="1"/>
        <end position="26"/>
    </location>
</feature>
<feature type="compositionally biased region" description="Polar residues" evidence="6">
    <location>
        <begin position="1"/>
        <end position="18"/>
    </location>
</feature>
<evidence type="ECO:0000259" key="8">
    <source>
        <dbReference type="Pfam" id="PF22366"/>
    </source>
</evidence>
<dbReference type="OrthoDB" id="9992747at2759"/>
<evidence type="ECO:0000256" key="5">
    <source>
        <dbReference type="ARBA" id="ARBA00023027"/>
    </source>
</evidence>
<keyword evidence="2" id="KW-0285">Flavoprotein</keyword>
<gene>
    <name evidence="9" type="ORF">C6P46_007087</name>
</gene>
<feature type="domain" description="External alternative NADH-ubiquinone oxidoreductase-like C-terminal" evidence="8">
    <location>
        <begin position="395"/>
        <end position="458"/>
    </location>
</feature>
<keyword evidence="4" id="KW-0560">Oxidoreductase</keyword>
<comment type="caution">
    <text evidence="9">The sequence shown here is derived from an EMBL/GenBank/DDBJ whole genome shotgun (WGS) entry which is preliminary data.</text>
</comment>
<dbReference type="SUPFAM" id="SSF51905">
    <property type="entry name" value="FAD/NAD(P)-binding domain"/>
    <property type="match status" value="2"/>
</dbReference>
<keyword evidence="5" id="KW-0520">NAD</keyword>
<dbReference type="AlphaFoldDB" id="A0A9P7B385"/>